<dbReference type="Proteomes" id="UP001501710">
    <property type="component" value="Unassembled WGS sequence"/>
</dbReference>
<comment type="caution">
    <text evidence="1">The sequence shown here is derived from an EMBL/GenBank/DDBJ whole genome shotgun (WGS) entry which is preliminary data.</text>
</comment>
<gene>
    <name evidence="1" type="ORF">GCM10022254_64300</name>
</gene>
<accession>A0ABP8CKC4</accession>
<proteinExistence type="predicted"/>
<dbReference type="RefSeq" id="WP_344904731.1">
    <property type="nucleotide sequence ID" value="NZ_BAABAS010000025.1"/>
</dbReference>
<evidence type="ECO:0000313" key="2">
    <source>
        <dbReference type="Proteomes" id="UP001501710"/>
    </source>
</evidence>
<evidence type="ECO:0000313" key="1">
    <source>
        <dbReference type="EMBL" id="GAA4240281.1"/>
    </source>
</evidence>
<name>A0ABP8CKC4_9ACTN</name>
<sequence length="81" mass="8941">MAVPSDKDLERYRALLARTAQLRDDRLNSRDKTAWWATAHRMLTEHPPPEQGADCGKCSERWPCGAVTGVGQDVDAGALGY</sequence>
<keyword evidence="2" id="KW-1185">Reference proteome</keyword>
<organism evidence="1 2">
    <name type="scientific">Actinomadura meridiana</name>
    <dbReference type="NCBI Taxonomy" id="559626"/>
    <lineage>
        <taxon>Bacteria</taxon>
        <taxon>Bacillati</taxon>
        <taxon>Actinomycetota</taxon>
        <taxon>Actinomycetes</taxon>
        <taxon>Streptosporangiales</taxon>
        <taxon>Thermomonosporaceae</taxon>
        <taxon>Actinomadura</taxon>
    </lineage>
</organism>
<dbReference type="EMBL" id="BAABAS010000025">
    <property type="protein sequence ID" value="GAA4240281.1"/>
    <property type="molecule type" value="Genomic_DNA"/>
</dbReference>
<reference evidence="2" key="1">
    <citation type="journal article" date="2019" name="Int. J. Syst. Evol. Microbiol.">
        <title>The Global Catalogue of Microorganisms (GCM) 10K type strain sequencing project: providing services to taxonomists for standard genome sequencing and annotation.</title>
        <authorList>
            <consortium name="The Broad Institute Genomics Platform"/>
            <consortium name="The Broad Institute Genome Sequencing Center for Infectious Disease"/>
            <person name="Wu L."/>
            <person name="Ma J."/>
        </authorList>
    </citation>
    <scope>NUCLEOTIDE SEQUENCE [LARGE SCALE GENOMIC DNA]</scope>
    <source>
        <strain evidence="2">JCM 17440</strain>
    </source>
</reference>
<protein>
    <submittedName>
        <fullName evidence="1">Uncharacterized protein</fullName>
    </submittedName>
</protein>